<feature type="signal peptide" evidence="1">
    <location>
        <begin position="1"/>
        <end position="22"/>
    </location>
</feature>
<evidence type="ECO:0000313" key="3">
    <source>
        <dbReference type="Proteomes" id="UP000346198"/>
    </source>
</evidence>
<name>A0A6C2UPL7_9BACT</name>
<evidence type="ECO:0000313" key="2">
    <source>
        <dbReference type="EMBL" id="VGO22148.1"/>
    </source>
</evidence>
<feature type="chain" id="PRO_5025332597" evidence="1">
    <location>
        <begin position="23"/>
        <end position="640"/>
    </location>
</feature>
<keyword evidence="3" id="KW-1185">Reference proteome</keyword>
<proteinExistence type="predicted"/>
<keyword evidence="1" id="KW-0732">Signal</keyword>
<dbReference type="RefSeq" id="WP_136063550.1">
    <property type="nucleotide sequence ID" value="NZ_CAAHFH010000002.1"/>
</dbReference>
<protein>
    <submittedName>
        <fullName evidence="2">Uncharacterized protein</fullName>
    </submittedName>
</protein>
<organism evidence="2 3">
    <name type="scientific">Pontiella sulfatireligans</name>
    <dbReference type="NCBI Taxonomy" id="2750658"/>
    <lineage>
        <taxon>Bacteria</taxon>
        <taxon>Pseudomonadati</taxon>
        <taxon>Kiritimatiellota</taxon>
        <taxon>Kiritimatiellia</taxon>
        <taxon>Kiritimatiellales</taxon>
        <taxon>Pontiellaceae</taxon>
        <taxon>Pontiella</taxon>
    </lineage>
</organism>
<dbReference type="Proteomes" id="UP000346198">
    <property type="component" value="Unassembled WGS sequence"/>
</dbReference>
<evidence type="ECO:0000256" key="1">
    <source>
        <dbReference type="SAM" id="SignalP"/>
    </source>
</evidence>
<dbReference type="AlphaFoldDB" id="A0A6C2UPL7"/>
<accession>A0A6C2UPL7</accession>
<dbReference type="EMBL" id="CAAHFH010000002">
    <property type="protein sequence ID" value="VGO22148.1"/>
    <property type="molecule type" value="Genomic_DNA"/>
</dbReference>
<sequence length="640" mass="70438">MTTNIRMATWFVFLIGGLFAFNAEGTTAAYTFDNYVDGSICGQQGWKIILGVPSGYRVVDGAGKSGNPGDKALRIEFKGAYSKISAPETLSWKPGETSSVEFDFRLNLDAKPVPETREFLLLAMGDPRLEEDSRWVEALGTEPDGEWCWGGGAPDWQLLRNQPASTFVARPETGSADSKWFHLVFTTTKADEQGAFESVLTVTDSAGVAVLHRVYTTEPDNKPKQIKVWSLEEMTCGFVVGKESPHGTVFIDNLNISSKPRAKSYACNFDDFHEGCLAGQQNWALIRGSSVGFKVEKAPGRSEGKALKIDFETAHSTILAPAALSWDLGETWSLDFDFKLDLEAGGISETIELFTLLMGGGELADGCRWVEALGIQPDGKWSWIGGAPNWKLDKNLPASLFLDRPETGLSKSPWFHFSFSSKKSEESNRFKSILKVIKPDQSGIIIEHAYKTGRDNTKMASTVWNLKSMRFGLSQGKAPPRGSIWIDNIKAASLEAERGAVAAPSSRAEKRTEAGGYAKIYCKRPFSGFRNDDDISLDEWGGVFASIPDRFKGFKISQSRTNTEKPLQFTVKSQGTVCLVAQKSSVRTLTKDGWKISGEARMLNRETGATVPLMILEKHLDAGEYEYPSKGRIGTQILKD</sequence>
<reference evidence="2 3" key="1">
    <citation type="submission" date="2019-04" db="EMBL/GenBank/DDBJ databases">
        <authorList>
            <person name="Van Vliet M D."/>
        </authorList>
    </citation>
    <scope>NUCLEOTIDE SEQUENCE [LARGE SCALE GENOMIC DNA]</scope>
    <source>
        <strain evidence="2 3">F21</strain>
    </source>
</reference>
<gene>
    <name evidence="2" type="ORF">SCARR_04229</name>
</gene>